<proteinExistence type="predicted"/>
<dbReference type="EMBL" id="RBKT01000001">
    <property type="protein sequence ID" value="RKR91452.1"/>
    <property type="molecule type" value="Genomic_DNA"/>
</dbReference>
<evidence type="ECO:0000313" key="2">
    <source>
        <dbReference type="EMBL" id="RKR91452.1"/>
    </source>
</evidence>
<name>A0A495JSV8_9ACTN</name>
<dbReference type="Proteomes" id="UP000277671">
    <property type="component" value="Unassembled WGS sequence"/>
</dbReference>
<sequence length="71" mass="7493">MNSTRRKWFLNPDDPAPVEQSVPAPAPAPPPMDGSRRELVTLTVAAATIGGARRYGAGTGPARRNGGRWPA</sequence>
<dbReference type="AlphaFoldDB" id="A0A495JSV8"/>
<protein>
    <submittedName>
        <fullName evidence="2">Uncharacterized protein</fullName>
    </submittedName>
</protein>
<accession>A0A495JSV8</accession>
<reference evidence="2 3" key="1">
    <citation type="submission" date="2018-10" db="EMBL/GenBank/DDBJ databases">
        <title>Sequencing the genomes of 1000 actinobacteria strains.</title>
        <authorList>
            <person name="Klenk H.-P."/>
        </authorList>
    </citation>
    <scope>NUCLEOTIDE SEQUENCE [LARGE SCALE GENOMIC DNA]</scope>
    <source>
        <strain evidence="2 3">DSM 45175</strain>
    </source>
</reference>
<comment type="caution">
    <text evidence="2">The sequence shown here is derived from an EMBL/GenBank/DDBJ whole genome shotgun (WGS) entry which is preliminary data.</text>
</comment>
<gene>
    <name evidence="2" type="ORF">BDK92_5848</name>
</gene>
<dbReference type="RefSeq" id="WP_147457147.1">
    <property type="nucleotide sequence ID" value="NZ_RBKT01000001.1"/>
</dbReference>
<evidence type="ECO:0000256" key="1">
    <source>
        <dbReference type="SAM" id="MobiDB-lite"/>
    </source>
</evidence>
<keyword evidence="3" id="KW-1185">Reference proteome</keyword>
<feature type="region of interest" description="Disordered" evidence="1">
    <location>
        <begin position="1"/>
        <end position="35"/>
    </location>
</feature>
<evidence type="ECO:0000313" key="3">
    <source>
        <dbReference type="Proteomes" id="UP000277671"/>
    </source>
</evidence>
<organism evidence="2 3">
    <name type="scientific">Micromonospora pisi</name>
    <dbReference type="NCBI Taxonomy" id="589240"/>
    <lineage>
        <taxon>Bacteria</taxon>
        <taxon>Bacillati</taxon>
        <taxon>Actinomycetota</taxon>
        <taxon>Actinomycetes</taxon>
        <taxon>Micromonosporales</taxon>
        <taxon>Micromonosporaceae</taxon>
        <taxon>Micromonospora</taxon>
    </lineage>
</organism>